<sequence length="172" mass="18426">GGGGGGVLAYPLLSPDHSSDRVEEQGEVHSHDHACRPVGQQPEGRREHARSIQPQLLAVETQSVALVVHLGAAHVPHCHVREYGSDGGTNEGSVPSSLHEGVSDTLRLRPSISEGQHRERTQHAAQKSARLDTSESDVDAELCACIGHLQHLEIGLLDAREVLEPVRAHGQL</sequence>
<feature type="non-terminal residue" evidence="2">
    <location>
        <position position="172"/>
    </location>
</feature>
<dbReference type="Proteomes" id="UP001328107">
    <property type="component" value="Unassembled WGS sequence"/>
</dbReference>
<evidence type="ECO:0000313" key="2">
    <source>
        <dbReference type="EMBL" id="GMR45490.1"/>
    </source>
</evidence>
<evidence type="ECO:0000313" key="3">
    <source>
        <dbReference type="Proteomes" id="UP001328107"/>
    </source>
</evidence>
<evidence type="ECO:0000256" key="1">
    <source>
        <dbReference type="SAM" id="MobiDB-lite"/>
    </source>
</evidence>
<feature type="region of interest" description="Disordered" evidence="1">
    <location>
        <begin position="1"/>
        <end position="51"/>
    </location>
</feature>
<comment type="caution">
    <text evidence="2">The sequence shown here is derived from an EMBL/GenBank/DDBJ whole genome shotgun (WGS) entry which is preliminary data.</text>
</comment>
<reference evidence="3" key="1">
    <citation type="submission" date="2022-10" db="EMBL/GenBank/DDBJ databases">
        <title>Genome assembly of Pristionchus species.</title>
        <authorList>
            <person name="Yoshida K."/>
            <person name="Sommer R.J."/>
        </authorList>
    </citation>
    <scope>NUCLEOTIDE SEQUENCE [LARGE SCALE GENOMIC DNA]</scope>
    <source>
        <strain evidence="3">RS5460</strain>
    </source>
</reference>
<gene>
    <name evidence="2" type="ORF">PMAYCL1PPCAC_15685</name>
</gene>
<feature type="region of interest" description="Disordered" evidence="1">
    <location>
        <begin position="82"/>
        <end position="133"/>
    </location>
</feature>
<dbReference type="AlphaFoldDB" id="A0AAN5CJG8"/>
<keyword evidence="3" id="KW-1185">Reference proteome</keyword>
<feature type="compositionally biased region" description="Basic and acidic residues" evidence="1">
    <location>
        <begin position="17"/>
        <end position="35"/>
    </location>
</feature>
<organism evidence="2 3">
    <name type="scientific">Pristionchus mayeri</name>
    <dbReference type="NCBI Taxonomy" id="1317129"/>
    <lineage>
        <taxon>Eukaryota</taxon>
        <taxon>Metazoa</taxon>
        <taxon>Ecdysozoa</taxon>
        <taxon>Nematoda</taxon>
        <taxon>Chromadorea</taxon>
        <taxon>Rhabditida</taxon>
        <taxon>Rhabditina</taxon>
        <taxon>Diplogasteromorpha</taxon>
        <taxon>Diplogasteroidea</taxon>
        <taxon>Neodiplogasteridae</taxon>
        <taxon>Pristionchus</taxon>
    </lineage>
</organism>
<proteinExistence type="predicted"/>
<protein>
    <submittedName>
        <fullName evidence="2">Uncharacterized protein</fullName>
    </submittedName>
</protein>
<dbReference type="EMBL" id="BTRK01000004">
    <property type="protein sequence ID" value="GMR45490.1"/>
    <property type="molecule type" value="Genomic_DNA"/>
</dbReference>
<name>A0AAN5CJG8_9BILA</name>
<accession>A0AAN5CJG8</accession>
<feature type="non-terminal residue" evidence="2">
    <location>
        <position position="1"/>
    </location>
</feature>